<proteinExistence type="predicted"/>
<keyword evidence="2" id="KW-1185">Reference proteome</keyword>
<evidence type="ECO:0000313" key="1">
    <source>
        <dbReference type="EMBL" id="MBD1425412.1"/>
    </source>
</evidence>
<sequence>MKKVWITYILILLGGVLCFQLIPVCTVDEYAINTEQTSNQNNDAEESETRLSLDDEIIAEALLSPYLLPPPKDCFYLLPGRPLPYISISLHFPPPNIA</sequence>
<protein>
    <submittedName>
        <fullName evidence="1">Uncharacterized protein</fullName>
    </submittedName>
</protein>
<organism evidence="1 2">
    <name type="scientific">Sphingobacterium arenae</name>
    <dbReference type="NCBI Taxonomy" id="1280598"/>
    <lineage>
        <taxon>Bacteria</taxon>
        <taxon>Pseudomonadati</taxon>
        <taxon>Bacteroidota</taxon>
        <taxon>Sphingobacteriia</taxon>
        <taxon>Sphingobacteriales</taxon>
        <taxon>Sphingobacteriaceae</taxon>
        <taxon>Sphingobacterium</taxon>
    </lineage>
</organism>
<reference evidence="1 2" key="1">
    <citation type="submission" date="2020-08" db="EMBL/GenBank/DDBJ databases">
        <title>Sphingobacterium sp. DN00404 isolated from aquaculture water.</title>
        <authorList>
            <person name="Zhang M."/>
        </authorList>
    </citation>
    <scope>NUCLEOTIDE SEQUENCE [LARGE SCALE GENOMIC DNA]</scope>
    <source>
        <strain evidence="1 2">KCTC 32294</strain>
    </source>
</reference>
<dbReference type="EMBL" id="JACNYK010000002">
    <property type="protein sequence ID" value="MBD1425412.1"/>
    <property type="molecule type" value="Genomic_DNA"/>
</dbReference>
<dbReference type="RefSeq" id="WP_190308574.1">
    <property type="nucleotide sequence ID" value="NZ_JACNYK010000002.1"/>
</dbReference>
<evidence type="ECO:0000313" key="2">
    <source>
        <dbReference type="Proteomes" id="UP000606494"/>
    </source>
</evidence>
<name>A0ABR7Y289_9SPHI</name>
<dbReference type="Proteomes" id="UP000606494">
    <property type="component" value="Unassembled WGS sequence"/>
</dbReference>
<gene>
    <name evidence="1" type="ORF">H8B17_07460</name>
</gene>
<accession>A0ABR7Y289</accession>
<comment type="caution">
    <text evidence="1">The sequence shown here is derived from an EMBL/GenBank/DDBJ whole genome shotgun (WGS) entry which is preliminary data.</text>
</comment>